<accession>A0A2T3ZEQ4</accession>
<organism evidence="1 2">
    <name type="scientific">Trichoderma asperellum (strain ATCC 204424 / CBS 433.97 / NBRC 101777)</name>
    <dbReference type="NCBI Taxonomy" id="1042311"/>
    <lineage>
        <taxon>Eukaryota</taxon>
        <taxon>Fungi</taxon>
        <taxon>Dikarya</taxon>
        <taxon>Ascomycota</taxon>
        <taxon>Pezizomycotina</taxon>
        <taxon>Sordariomycetes</taxon>
        <taxon>Hypocreomycetidae</taxon>
        <taxon>Hypocreales</taxon>
        <taxon>Hypocreaceae</taxon>
        <taxon>Trichoderma</taxon>
    </lineage>
</organism>
<dbReference type="Proteomes" id="UP000240493">
    <property type="component" value="Unassembled WGS sequence"/>
</dbReference>
<dbReference type="EMBL" id="KZ679259">
    <property type="protein sequence ID" value="PTB43286.1"/>
    <property type="molecule type" value="Genomic_DNA"/>
</dbReference>
<protein>
    <submittedName>
        <fullName evidence="1">Uncharacterized protein</fullName>
    </submittedName>
</protein>
<name>A0A2T3ZEQ4_TRIA4</name>
<reference evidence="1 2" key="1">
    <citation type="submission" date="2016-07" db="EMBL/GenBank/DDBJ databases">
        <title>Multiple horizontal gene transfer events from other fungi enriched the ability of initially mycotrophic Trichoderma (Ascomycota) to feed on dead plant biomass.</title>
        <authorList>
            <consortium name="DOE Joint Genome Institute"/>
            <person name="Aerts A."/>
            <person name="Atanasova L."/>
            <person name="Chenthamara K."/>
            <person name="Zhang J."/>
            <person name="Grujic M."/>
            <person name="Henrissat B."/>
            <person name="Kuo A."/>
            <person name="Salamov A."/>
            <person name="Lipzen A."/>
            <person name="Labutti K."/>
            <person name="Barry K."/>
            <person name="Miao Y."/>
            <person name="Rahimi M.J."/>
            <person name="Shen Q."/>
            <person name="Grigoriev I.V."/>
            <person name="Kubicek C.P."/>
            <person name="Druzhinina I.S."/>
        </authorList>
    </citation>
    <scope>NUCLEOTIDE SEQUENCE [LARGE SCALE GENOMIC DNA]</scope>
    <source>
        <strain evidence="1 2">CBS 433.97</strain>
    </source>
</reference>
<evidence type="ECO:0000313" key="1">
    <source>
        <dbReference type="EMBL" id="PTB43286.1"/>
    </source>
</evidence>
<dbReference type="AlphaFoldDB" id="A0A2T3ZEQ4"/>
<proteinExistence type="predicted"/>
<gene>
    <name evidence="1" type="ORF">M441DRAFT_369616</name>
</gene>
<keyword evidence="2" id="KW-1185">Reference proteome</keyword>
<sequence>MDSLTFCHRDCFVDGRPSLPLLARPPPSHGPCSGSSCVNLCNETNLTRHRWTGVAGIRKLPGKPPATHELLGRGMYRYMSPWPIGLTEPNRQPSAHKKAYSVPIKRAHNEQVRIASAPPSTSIWVCSYKAKIREGEGKTLPGQARTIIMP</sequence>
<evidence type="ECO:0000313" key="2">
    <source>
        <dbReference type="Proteomes" id="UP000240493"/>
    </source>
</evidence>